<comment type="caution">
    <text evidence="1">The sequence shown here is derived from an EMBL/GenBank/DDBJ whole genome shotgun (WGS) entry which is preliminary data.</text>
</comment>
<name>A0A2T4MWI9_AERVE</name>
<evidence type="ECO:0000313" key="2">
    <source>
        <dbReference type="Proteomes" id="UP000241986"/>
    </source>
</evidence>
<proteinExistence type="predicted"/>
<organism evidence="1 2">
    <name type="scientific">Aeromonas veronii</name>
    <dbReference type="NCBI Taxonomy" id="654"/>
    <lineage>
        <taxon>Bacteria</taxon>
        <taxon>Pseudomonadati</taxon>
        <taxon>Pseudomonadota</taxon>
        <taxon>Gammaproteobacteria</taxon>
        <taxon>Aeromonadales</taxon>
        <taxon>Aeromonadaceae</taxon>
        <taxon>Aeromonas</taxon>
    </lineage>
</organism>
<reference evidence="1 2" key="1">
    <citation type="submission" date="2018-03" db="EMBL/GenBank/DDBJ databases">
        <title>Aeromonas veronii whole genome sequencing and analysis.</title>
        <authorList>
            <person name="Xie H."/>
            <person name="Liu T."/>
            <person name="Wang K."/>
        </authorList>
    </citation>
    <scope>NUCLEOTIDE SEQUENCE [LARGE SCALE GENOMIC DNA]</scope>
    <source>
        <strain evidence="1 2">XH.VA.1</strain>
    </source>
</reference>
<dbReference type="Proteomes" id="UP000241986">
    <property type="component" value="Unassembled WGS sequence"/>
</dbReference>
<dbReference type="EMBL" id="PZKL01000045">
    <property type="protein sequence ID" value="PTH78924.1"/>
    <property type="molecule type" value="Genomic_DNA"/>
</dbReference>
<dbReference type="RefSeq" id="WP_107684549.1">
    <property type="nucleotide sequence ID" value="NZ_PZKL01000045.1"/>
</dbReference>
<protein>
    <submittedName>
        <fullName evidence="1">Uncharacterized protein</fullName>
    </submittedName>
</protein>
<gene>
    <name evidence="1" type="ORF">DAA48_21015</name>
</gene>
<accession>A0A2T4MWI9</accession>
<sequence length="93" mass="10462">MHKHEIRNEGDALVYLTDCTLATVETLAMRKTPPKAELSRQMSMAEHAISWIYSCGLNYKGSRIEDVKAAGGINKWVEQMQAKREKSTCFLGS</sequence>
<evidence type="ECO:0000313" key="1">
    <source>
        <dbReference type="EMBL" id="PTH78924.1"/>
    </source>
</evidence>
<dbReference type="AlphaFoldDB" id="A0A2T4MWI9"/>